<protein>
    <recommendedName>
        <fullName evidence="2">diguanylate cyclase</fullName>
        <ecNumber evidence="2">2.7.7.65</ecNumber>
    </recommendedName>
</protein>
<evidence type="ECO:0000256" key="4">
    <source>
        <dbReference type="SAM" id="Phobius"/>
    </source>
</evidence>
<dbReference type="InterPro" id="IPR050469">
    <property type="entry name" value="Diguanylate_Cyclase"/>
</dbReference>
<dbReference type="Proteomes" id="UP001140230">
    <property type="component" value="Unassembled WGS sequence"/>
</dbReference>
<keyword evidence="4" id="KW-0812">Transmembrane</keyword>
<comment type="caution">
    <text evidence="6">The sequence shown here is derived from an EMBL/GenBank/DDBJ whole genome shotgun (WGS) entry which is preliminary data.</text>
</comment>
<dbReference type="EC" id="2.7.7.65" evidence="2"/>
<dbReference type="GO" id="GO:0043709">
    <property type="term" value="P:cell adhesion involved in single-species biofilm formation"/>
    <property type="evidence" value="ECO:0007669"/>
    <property type="project" value="TreeGrafter"/>
</dbReference>
<dbReference type="SMART" id="SM00065">
    <property type="entry name" value="GAF"/>
    <property type="match status" value="1"/>
</dbReference>
<comment type="cofactor">
    <cofactor evidence="1">
        <name>Mg(2+)</name>
        <dbReference type="ChEBI" id="CHEBI:18420"/>
    </cofactor>
</comment>
<dbReference type="InterPro" id="IPR029016">
    <property type="entry name" value="GAF-like_dom_sf"/>
</dbReference>
<dbReference type="PANTHER" id="PTHR45138:SF9">
    <property type="entry name" value="DIGUANYLATE CYCLASE DGCM-RELATED"/>
    <property type="match status" value="1"/>
</dbReference>
<dbReference type="Pfam" id="PF01590">
    <property type="entry name" value="GAF"/>
    <property type="match status" value="1"/>
</dbReference>
<name>A0A9X3YZ48_9XANT</name>
<dbReference type="GO" id="GO:0052621">
    <property type="term" value="F:diguanylate cyclase activity"/>
    <property type="evidence" value="ECO:0007669"/>
    <property type="project" value="UniProtKB-EC"/>
</dbReference>
<dbReference type="GO" id="GO:0005886">
    <property type="term" value="C:plasma membrane"/>
    <property type="evidence" value="ECO:0007669"/>
    <property type="project" value="TreeGrafter"/>
</dbReference>
<accession>A0A9X3YZ48</accession>
<dbReference type="InterPro" id="IPR000160">
    <property type="entry name" value="GGDEF_dom"/>
</dbReference>
<evidence type="ECO:0000259" key="5">
    <source>
        <dbReference type="PROSITE" id="PS50887"/>
    </source>
</evidence>
<feature type="transmembrane region" description="Helical" evidence="4">
    <location>
        <begin position="182"/>
        <end position="205"/>
    </location>
</feature>
<dbReference type="SUPFAM" id="SSF55073">
    <property type="entry name" value="Nucleotide cyclase"/>
    <property type="match status" value="1"/>
</dbReference>
<dbReference type="AlphaFoldDB" id="A0A9X3YZ48"/>
<dbReference type="EMBL" id="JANWTP010000011">
    <property type="protein sequence ID" value="MDC8637272.1"/>
    <property type="molecule type" value="Genomic_DNA"/>
</dbReference>
<dbReference type="InterPro" id="IPR029787">
    <property type="entry name" value="Nucleotide_cyclase"/>
</dbReference>
<dbReference type="InterPro" id="IPR043128">
    <property type="entry name" value="Rev_trsase/Diguanyl_cyclase"/>
</dbReference>
<dbReference type="InterPro" id="IPR007891">
    <property type="entry name" value="CHASE3"/>
</dbReference>
<dbReference type="Gene3D" id="3.30.450.40">
    <property type="match status" value="1"/>
</dbReference>
<dbReference type="SMART" id="SM00267">
    <property type="entry name" value="GGDEF"/>
    <property type="match status" value="1"/>
</dbReference>
<feature type="domain" description="GGDEF" evidence="5">
    <location>
        <begin position="429"/>
        <end position="563"/>
    </location>
</feature>
<evidence type="ECO:0000313" key="6">
    <source>
        <dbReference type="EMBL" id="MDC8637272.1"/>
    </source>
</evidence>
<keyword evidence="4" id="KW-0472">Membrane</keyword>
<dbReference type="CDD" id="cd19410">
    <property type="entry name" value="HK9-like_sensor"/>
    <property type="match status" value="1"/>
</dbReference>
<dbReference type="Pfam" id="PF00990">
    <property type="entry name" value="GGDEF"/>
    <property type="match status" value="1"/>
</dbReference>
<reference evidence="6" key="2">
    <citation type="submission" date="2022-08" db="EMBL/GenBank/DDBJ databases">
        <authorList>
            <person name="Iruegas-Bocardo F."/>
            <person name="Weisberg A.J."/>
            <person name="Riutta E.R."/>
            <person name="Kilday K."/>
            <person name="Bonkowski J.C."/>
            <person name="Creswell T."/>
            <person name="Daughtrey M.L."/>
            <person name="Rane K."/>
            <person name="Grunwald N.J."/>
            <person name="Chang J.H."/>
            <person name="Putnam M.L."/>
        </authorList>
    </citation>
    <scope>NUCLEOTIDE SEQUENCE</scope>
    <source>
        <strain evidence="6">22-338</strain>
    </source>
</reference>
<evidence type="ECO:0000313" key="7">
    <source>
        <dbReference type="Proteomes" id="UP001140230"/>
    </source>
</evidence>
<feature type="transmembrane region" description="Helical" evidence="4">
    <location>
        <begin position="12"/>
        <end position="33"/>
    </location>
</feature>
<proteinExistence type="predicted"/>
<dbReference type="SUPFAM" id="SSF55781">
    <property type="entry name" value="GAF domain-like"/>
    <property type="match status" value="1"/>
</dbReference>
<dbReference type="InterPro" id="IPR003018">
    <property type="entry name" value="GAF"/>
</dbReference>
<dbReference type="PANTHER" id="PTHR45138">
    <property type="entry name" value="REGULATORY COMPONENTS OF SENSORY TRANSDUCTION SYSTEM"/>
    <property type="match status" value="1"/>
</dbReference>
<dbReference type="GO" id="GO:1902201">
    <property type="term" value="P:negative regulation of bacterial-type flagellum-dependent cell motility"/>
    <property type="evidence" value="ECO:0007669"/>
    <property type="project" value="TreeGrafter"/>
</dbReference>
<evidence type="ECO:0000256" key="1">
    <source>
        <dbReference type="ARBA" id="ARBA00001946"/>
    </source>
</evidence>
<dbReference type="FunFam" id="3.30.450.40:FF:000082">
    <property type="entry name" value="Sensor histidine kinase"/>
    <property type="match status" value="1"/>
</dbReference>
<sequence length="591" mass="64703">MPSSFTSRRSNQLALAFSALIFIAIGIGIFVGARRSLTDAAWVAHTHEVIGRIDEIQARMLDAESAQRGFLLTGNDGYLLDYQTSVERLPILLGNLRRLITDNTTQEQHLDRLQQLVETRLQQIQHTLDLYTQSGLEPARASIRQNAFRTTSAIREQSLSMVQREQELLVERAESSRQSATLLLVLALAGIPFGLVVVGTVYGLLMRELSNRAQAERLAAQANRELGDSVDALQRSTADLNLLSRYTGLLQSCISAEEALVVTSRTLAGLLPGVAGSVYLLRASQDRAEAISHWGEPLLQSAPHLLPEECWALRRGQPHIIEDLHRDALCAHIAVPDTSAPITTACLPMSAQGTQLGFLFLSSPGRGPMPRLEIAEAAAEQLSLALSNLRLRESLRRQSIRDALTGLYNRRYLEESLSHELARCARRDLPLSVLMLDVDHFKQFNDSQGHAGGDLLLAAVGELLLTRLRAEDVACRYGGEEFTVILPETDGAEAMRVAEQIRGFIAALAVTDGQRALPRVTASIGVASFPIDGELGSSLIQKADAALYIAKHRGRNRVEQHGAATPPLDSARTPSMLDCAIRHTKDPSTRR</sequence>
<reference evidence="6" key="1">
    <citation type="journal article" date="2022" name="Phytopathology">
        <title>Whole genome sequencing-based tracing of a 2022 introduction and outbreak of Xanthomonas hortorum pv. pelargonii.</title>
        <authorList>
            <person name="Iruegas Bocardo F."/>
            <person name="Weisberg A.J."/>
            <person name="Riutta E.R."/>
            <person name="Kilday K.B."/>
            <person name="Bonkowski J.C."/>
            <person name="Creswell T.C."/>
            <person name="Daughtrey M."/>
            <person name="Rane K.K."/>
            <person name="Grunwald N.J."/>
            <person name="Chang J.H."/>
            <person name="Putnam M."/>
        </authorList>
    </citation>
    <scope>NUCLEOTIDE SEQUENCE</scope>
    <source>
        <strain evidence="6">22-338</strain>
    </source>
</reference>
<dbReference type="Gene3D" id="3.30.70.270">
    <property type="match status" value="1"/>
</dbReference>
<dbReference type="FunFam" id="3.30.70.270:FF:000001">
    <property type="entry name" value="Diguanylate cyclase domain protein"/>
    <property type="match status" value="1"/>
</dbReference>
<evidence type="ECO:0000256" key="3">
    <source>
        <dbReference type="ARBA" id="ARBA00034247"/>
    </source>
</evidence>
<dbReference type="Pfam" id="PF05227">
    <property type="entry name" value="CHASE3"/>
    <property type="match status" value="1"/>
</dbReference>
<keyword evidence="4" id="KW-1133">Transmembrane helix</keyword>
<dbReference type="PROSITE" id="PS50887">
    <property type="entry name" value="GGDEF"/>
    <property type="match status" value="1"/>
</dbReference>
<dbReference type="NCBIfam" id="TIGR00254">
    <property type="entry name" value="GGDEF"/>
    <property type="match status" value="1"/>
</dbReference>
<organism evidence="6 7">
    <name type="scientific">Xanthomonas hortorum pv. hederae</name>
    <dbReference type="NCBI Taxonomy" id="453603"/>
    <lineage>
        <taxon>Bacteria</taxon>
        <taxon>Pseudomonadati</taxon>
        <taxon>Pseudomonadota</taxon>
        <taxon>Gammaproteobacteria</taxon>
        <taxon>Lysobacterales</taxon>
        <taxon>Lysobacteraceae</taxon>
        <taxon>Xanthomonas</taxon>
    </lineage>
</organism>
<dbReference type="RefSeq" id="WP_233402986.1">
    <property type="nucleotide sequence ID" value="NZ_CP168173.1"/>
</dbReference>
<gene>
    <name evidence="6" type="ORF">NY667_05470</name>
</gene>
<evidence type="ECO:0000256" key="2">
    <source>
        <dbReference type="ARBA" id="ARBA00012528"/>
    </source>
</evidence>
<dbReference type="CDD" id="cd01949">
    <property type="entry name" value="GGDEF"/>
    <property type="match status" value="1"/>
</dbReference>
<comment type="catalytic activity">
    <reaction evidence="3">
        <text>2 GTP = 3',3'-c-di-GMP + 2 diphosphate</text>
        <dbReference type="Rhea" id="RHEA:24898"/>
        <dbReference type="ChEBI" id="CHEBI:33019"/>
        <dbReference type="ChEBI" id="CHEBI:37565"/>
        <dbReference type="ChEBI" id="CHEBI:58805"/>
        <dbReference type="EC" id="2.7.7.65"/>
    </reaction>
</comment>